<evidence type="ECO:0000256" key="1">
    <source>
        <dbReference type="ARBA" id="ARBA00012513"/>
    </source>
</evidence>
<keyword evidence="4" id="KW-1185">Reference proteome</keyword>
<accession>A0A0G4M3U7</accession>
<feature type="domain" description="Protein kinase" evidence="2">
    <location>
        <begin position="1"/>
        <end position="259"/>
    </location>
</feature>
<dbReference type="InterPro" id="IPR050235">
    <property type="entry name" value="CK1_Ser-Thr_kinase"/>
</dbReference>
<proteinExistence type="predicted"/>
<protein>
    <recommendedName>
        <fullName evidence="1">non-specific serine/threonine protein kinase</fullName>
        <ecNumber evidence="1">2.7.11.1</ecNumber>
    </recommendedName>
</protein>
<dbReference type="SUPFAM" id="SSF56112">
    <property type="entry name" value="Protein kinase-like (PK-like)"/>
    <property type="match status" value="1"/>
</dbReference>
<sequence length="270" mass="30941">MLHNTHLIIQLPLELDGKVPSVLRHAVLIGRPEHPLDSIRIVSITILEELHDRDFIHRDIKAENFVIQGGTERPNVVRAIDFATAKKYRSGNPPKHIMYREGRQFIGTARYASINTHMGSEQSRRDDLEALWYLLLYFIRGTLPWQFATPTPIAEKHKKIREAKQTATIEDLCEGRPELCAGLRYIRRLGFEEDPDYNYLRGQLVQAFEEGTGDVENGQYDLDKLPSTVRLAAQSLTLLPHKPQRQQSLPQAFTEDIVLTNERLSKPSSK</sequence>
<organism evidence="3 4">
    <name type="scientific">Verticillium longisporum</name>
    <name type="common">Verticillium dahliae var. longisporum</name>
    <dbReference type="NCBI Taxonomy" id="100787"/>
    <lineage>
        <taxon>Eukaryota</taxon>
        <taxon>Fungi</taxon>
        <taxon>Dikarya</taxon>
        <taxon>Ascomycota</taxon>
        <taxon>Pezizomycotina</taxon>
        <taxon>Sordariomycetes</taxon>
        <taxon>Hypocreomycetidae</taxon>
        <taxon>Glomerellales</taxon>
        <taxon>Plectosphaerellaceae</taxon>
        <taxon>Verticillium</taxon>
    </lineage>
</organism>
<dbReference type="Gene3D" id="1.10.510.10">
    <property type="entry name" value="Transferase(Phosphotransferase) domain 1"/>
    <property type="match status" value="1"/>
</dbReference>
<dbReference type="Proteomes" id="UP000044602">
    <property type="component" value="Unassembled WGS sequence"/>
</dbReference>
<dbReference type="AlphaFoldDB" id="A0A0G4M3U7"/>
<dbReference type="STRING" id="100787.A0A0G4M3U7"/>
<dbReference type="PROSITE" id="PS00108">
    <property type="entry name" value="PROTEIN_KINASE_ST"/>
    <property type="match status" value="1"/>
</dbReference>
<dbReference type="PROSITE" id="PS50011">
    <property type="entry name" value="PROTEIN_KINASE_DOM"/>
    <property type="match status" value="1"/>
</dbReference>
<dbReference type="InterPro" id="IPR011009">
    <property type="entry name" value="Kinase-like_dom_sf"/>
</dbReference>
<evidence type="ECO:0000313" key="3">
    <source>
        <dbReference type="EMBL" id="CRK28570.1"/>
    </source>
</evidence>
<gene>
    <name evidence="3" type="ORF">BN1708_015246</name>
</gene>
<dbReference type="EC" id="2.7.11.1" evidence="1"/>
<evidence type="ECO:0000313" key="4">
    <source>
        <dbReference type="Proteomes" id="UP000044602"/>
    </source>
</evidence>
<dbReference type="EMBL" id="CVQH01020763">
    <property type="protein sequence ID" value="CRK28570.1"/>
    <property type="molecule type" value="Genomic_DNA"/>
</dbReference>
<dbReference type="InterPro" id="IPR000719">
    <property type="entry name" value="Prot_kinase_dom"/>
</dbReference>
<name>A0A0G4M3U7_VERLO</name>
<evidence type="ECO:0000259" key="2">
    <source>
        <dbReference type="PROSITE" id="PS50011"/>
    </source>
</evidence>
<dbReference type="InterPro" id="IPR008271">
    <property type="entry name" value="Ser/Thr_kinase_AS"/>
</dbReference>
<dbReference type="GO" id="GO:0005524">
    <property type="term" value="F:ATP binding"/>
    <property type="evidence" value="ECO:0007669"/>
    <property type="project" value="InterPro"/>
</dbReference>
<reference evidence="3 4" key="1">
    <citation type="submission" date="2015-05" db="EMBL/GenBank/DDBJ databases">
        <authorList>
            <person name="Wang D.B."/>
            <person name="Wang M."/>
        </authorList>
    </citation>
    <scope>NUCLEOTIDE SEQUENCE [LARGE SCALE GENOMIC DNA]</scope>
    <source>
        <strain evidence="3">VL1</strain>
    </source>
</reference>
<dbReference type="Pfam" id="PF00069">
    <property type="entry name" value="Pkinase"/>
    <property type="match status" value="1"/>
</dbReference>
<dbReference type="PANTHER" id="PTHR11909">
    <property type="entry name" value="CASEIN KINASE-RELATED"/>
    <property type="match status" value="1"/>
</dbReference>
<dbReference type="GO" id="GO:0004674">
    <property type="term" value="F:protein serine/threonine kinase activity"/>
    <property type="evidence" value="ECO:0007669"/>
    <property type="project" value="UniProtKB-EC"/>
</dbReference>